<evidence type="ECO:0000313" key="3">
    <source>
        <dbReference type="Proteomes" id="UP000321947"/>
    </source>
</evidence>
<feature type="compositionally biased region" description="Polar residues" evidence="1">
    <location>
        <begin position="1"/>
        <end position="11"/>
    </location>
</feature>
<dbReference type="EMBL" id="SSTD01017617">
    <property type="protein sequence ID" value="TYJ99679.1"/>
    <property type="molecule type" value="Genomic_DNA"/>
</dbReference>
<sequence>MSETEGSSSKSKASENRMEESEATIIELVDKVKANKKDEGEKSLVAPLSDLPNRVLEETFMIGLIPWIKSEVEFLEPTRLAQTMRLSQRVENKDYMKGREQMELKNVRCTMKVRGKIHGEEVIVLIDCKATHNFISEKVVVALKLHTKETSNYGVILGSGTTIKSKGVCKNVEVMLNEWRVVQSFLPLELGELM</sequence>
<dbReference type="AlphaFoldDB" id="A0A5D3BL33"/>
<dbReference type="CDD" id="cd00303">
    <property type="entry name" value="retropepsin_like"/>
    <property type="match status" value="1"/>
</dbReference>
<evidence type="ECO:0000313" key="2">
    <source>
        <dbReference type="EMBL" id="TYJ99679.1"/>
    </source>
</evidence>
<dbReference type="Pfam" id="PF08284">
    <property type="entry name" value="RVP_2"/>
    <property type="match status" value="1"/>
</dbReference>
<organism evidence="2 3">
    <name type="scientific">Cucumis melo var. makuwa</name>
    <name type="common">Oriental melon</name>
    <dbReference type="NCBI Taxonomy" id="1194695"/>
    <lineage>
        <taxon>Eukaryota</taxon>
        <taxon>Viridiplantae</taxon>
        <taxon>Streptophyta</taxon>
        <taxon>Embryophyta</taxon>
        <taxon>Tracheophyta</taxon>
        <taxon>Spermatophyta</taxon>
        <taxon>Magnoliopsida</taxon>
        <taxon>eudicotyledons</taxon>
        <taxon>Gunneridae</taxon>
        <taxon>Pentapetalae</taxon>
        <taxon>rosids</taxon>
        <taxon>fabids</taxon>
        <taxon>Cucurbitales</taxon>
        <taxon>Cucurbitaceae</taxon>
        <taxon>Benincaseae</taxon>
        <taxon>Cucumis</taxon>
    </lineage>
</organism>
<proteinExistence type="predicted"/>
<feature type="region of interest" description="Disordered" evidence="1">
    <location>
        <begin position="1"/>
        <end position="22"/>
    </location>
</feature>
<accession>A0A5D3BL33</accession>
<dbReference type="InterPro" id="IPR021109">
    <property type="entry name" value="Peptidase_aspartic_dom_sf"/>
</dbReference>
<dbReference type="Gene3D" id="2.40.70.10">
    <property type="entry name" value="Acid Proteases"/>
    <property type="match status" value="1"/>
</dbReference>
<reference evidence="2 3" key="1">
    <citation type="submission" date="2019-08" db="EMBL/GenBank/DDBJ databases">
        <title>Draft genome sequences of two oriental melons (Cucumis melo L. var makuwa).</title>
        <authorList>
            <person name="Kwon S.-Y."/>
        </authorList>
    </citation>
    <scope>NUCLEOTIDE SEQUENCE [LARGE SCALE GENOMIC DNA]</scope>
    <source>
        <strain evidence="3">cv. Chang Bougi</strain>
        <tissue evidence="2">Leaf</tissue>
    </source>
</reference>
<name>A0A5D3BL33_CUCMM</name>
<evidence type="ECO:0000256" key="1">
    <source>
        <dbReference type="SAM" id="MobiDB-lite"/>
    </source>
</evidence>
<protein>
    <submittedName>
        <fullName evidence="2">Ty3-gypsy retroelement transposase</fullName>
    </submittedName>
</protein>
<dbReference type="Proteomes" id="UP000321947">
    <property type="component" value="Unassembled WGS sequence"/>
</dbReference>
<gene>
    <name evidence="2" type="ORF">E5676_scaffold562G00710</name>
</gene>
<comment type="caution">
    <text evidence="2">The sequence shown here is derived from an EMBL/GenBank/DDBJ whole genome shotgun (WGS) entry which is preliminary data.</text>
</comment>